<dbReference type="RefSeq" id="WP_154438979.1">
    <property type="nucleotide sequence ID" value="NZ_JAHLPJ010000001.1"/>
</dbReference>
<protein>
    <recommendedName>
        <fullName evidence="3">Transcriptional regulator</fullName>
    </recommendedName>
</protein>
<keyword evidence="2" id="KW-1185">Reference proteome</keyword>
<evidence type="ECO:0008006" key="3">
    <source>
        <dbReference type="Google" id="ProtNLM"/>
    </source>
</evidence>
<dbReference type="InterPro" id="IPR010375">
    <property type="entry name" value="CdAMP_rec"/>
</dbReference>
<dbReference type="PANTHER" id="PTHR38456">
    <property type="entry name" value="CYCLIC DI-AMP RECEPTOR A"/>
    <property type="match status" value="1"/>
</dbReference>
<dbReference type="Gene3D" id="3.30.70.120">
    <property type="match status" value="1"/>
</dbReference>
<reference evidence="1 2" key="1">
    <citation type="submission" date="2019-09" db="EMBL/GenBank/DDBJ databases">
        <title>In-depth cultivation of the pig gut microbiome towards novel bacterial diversity and tailored functional studies.</title>
        <authorList>
            <person name="Wylensek D."/>
            <person name="Hitch T.C.A."/>
            <person name="Clavel T."/>
        </authorList>
    </citation>
    <scope>NUCLEOTIDE SEQUENCE [LARGE SCALE GENOMIC DNA]</scope>
    <source>
        <strain evidence="1 2">WCA3-693-APC-4?</strain>
    </source>
</reference>
<sequence length="94" mass="10398">MKLIIAIVQDDYITKVVKALMDNKIRATKLSSTGGFLKSGNTTLFIGVEDNEVEDVIDLIKKECATKKIKDGNTEITLGGANLFVMDIDKYMKI</sequence>
<dbReference type="InterPro" id="IPR015867">
    <property type="entry name" value="N-reg_PII/ATP_PRibTrfase_C"/>
</dbReference>
<dbReference type="AlphaFoldDB" id="A0A6N7XEP6"/>
<dbReference type="PANTHER" id="PTHR38456:SF1">
    <property type="entry name" value="CYCLIC DI-AMP RECEPTOR A"/>
    <property type="match status" value="1"/>
</dbReference>
<evidence type="ECO:0000313" key="2">
    <source>
        <dbReference type="Proteomes" id="UP000469523"/>
    </source>
</evidence>
<gene>
    <name evidence="1" type="ORF">FYJ83_03600</name>
</gene>
<organism evidence="1 2">
    <name type="scientific">Tissierella pigra</name>
    <dbReference type="NCBI Taxonomy" id="2607614"/>
    <lineage>
        <taxon>Bacteria</taxon>
        <taxon>Bacillati</taxon>
        <taxon>Bacillota</taxon>
        <taxon>Tissierellia</taxon>
        <taxon>Tissierellales</taxon>
        <taxon>Tissierellaceae</taxon>
        <taxon>Tissierella</taxon>
    </lineage>
</organism>
<accession>A0A6N7XEP6</accession>
<dbReference type="Proteomes" id="UP000469523">
    <property type="component" value="Unassembled WGS sequence"/>
</dbReference>
<dbReference type="EMBL" id="VUNQ01000005">
    <property type="protein sequence ID" value="MSU00551.1"/>
    <property type="molecule type" value="Genomic_DNA"/>
</dbReference>
<dbReference type="Pfam" id="PF06153">
    <property type="entry name" value="CdAMP_rec"/>
    <property type="match status" value="1"/>
</dbReference>
<dbReference type="InterPro" id="IPR011322">
    <property type="entry name" value="N-reg_PII-like_a/b"/>
</dbReference>
<evidence type="ECO:0000313" key="1">
    <source>
        <dbReference type="EMBL" id="MSU00551.1"/>
    </source>
</evidence>
<dbReference type="SUPFAM" id="SSF54913">
    <property type="entry name" value="GlnB-like"/>
    <property type="match status" value="1"/>
</dbReference>
<proteinExistence type="predicted"/>
<name>A0A6N7XEP6_9FIRM</name>
<comment type="caution">
    <text evidence="1">The sequence shown here is derived from an EMBL/GenBank/DDBJ whole genome shotgun (WGS) entry which is preliminary data.</text>
</comment>